<dbReference type="RefSeq" id="XP_016704091.1">
    <property type="nucleotide sequence ID" value="XM_016848602.1"/>
</dbReference>
<evidence type="ECO:0000259" key="2">
    <source>
        <dbReference type="Pfam" id="PF17919"/>
    </source>
</evidence>
<accession>A0A1U8KNP1</accession>
<dbReference type="AlphaFoldDB" id="A0A1U8KNP1"/>
<proteinExistence type="predicted"/>
<dbReference type="PANTHER" id="PTHR37984">
    <property type="entry name" value="PROTEIN CBG26694"/>
    <property type="match status" value="1"/>
</dbReference>
<dbReference type="Pfam" id="PF17921">
    <property type="entry name" value="Integrase_H2C2"/>
    <property type="match status" value="1"/>
</dbReference>
<feature type="domain" description="Reverse transcriptase/retrotransposon-derived protein RNase H-like" evidence="2">
    <location>
        <begin position="183"/>
        <end position="244"/>
    </location>
</feature>
<protein>
    <recommendedName>
        <fullName evidence="6">DNA/RNA polymerases superfamily protein</fullName>
    </recommendedName>
</protein>
<dbReference type="Gene3D" id="1.10.340.70">
    <property type="match status" value="1"/>
</dbReference>
<dbReference type="GeneID" id="107919077"/>
<sequence>MRLDEIRAVCDFPDVFPKELLGLLPNREVEFGIELYPDTAPVSVAPYHMAPNKPKELKLQLQELLDHCFQESVWPLRVSCHAIWIDEYCYRIYGHDKLNIPFLPRLVCNGFHKDILVYSRPEDEYDEHLREVEVILDWKPPRTVSEVKSFLGLASYYHPSVKRFLRIVVPLTKLIQKNTAFQWTDERQKCFEKLKLVLTKATVLTQLVFSKEYMVYNDASYTGLGCVLMQKGKVNVVVDALSRKSLVDLRAMFARLSISEDGGHLCVLGDKDLKHSILFEAHSSLFDMGLSGNKIYRDHQVLYWWLGLKKDVADFLARCLVCQMVKAEHQHPSGSKLHFSSAYHPHFDSQLERVIQILEDMFRSCVINFGGCRADWTVAYHLLLLPELECIHEVFLVSMLQKYRSNPSHVVPVEEIDVRCNLSYKEEPVTIQD</sequence>
<reference evidence="4" key="1">
    <citation type="journal article" date="2020" name="Nat. Genet.">
        <title>Genomic diversifications of five Gossypium allopolyploid species and their impact on cotton improvement.</title>
        <authorList>
            <person name="Chen Z.J."/>
            <person name="Sreedasyam A."/>
            <person name="Ando A."/>
            <person name="Song Q."/>
            <person name="De Santiago L.M."/>
            <person name="Hulse-Kemp A.M."/>
            <person name="Ding M."/>
            <person name="Ye W."/>
            <person name="Kirkbride R.C."/>
            <person name="Jenkins J."/>
            <person name="Plott C."/>
            <person name="Lovell J."/>
            <person name="Lin Y.M."/>
            <person name="Vaughn R."/>
            <person name="Liu B."/>
            <person name="Simpson S."/>
            <person name="Scheffler B.E."/>
            <person name="Wen L."/>
            <person name="Saski C.A."/>
            <person name="Grover C.E."/>
            <person name="Hu G."/>
            <person name="Conover J.L."/>
            <person name="Carlson J.W."/>
            <person name="Shu S."/>
            <person name="Boston L.B."/>
            <person name="Williams M."/>
            <person name="Peterson D.G."/>
            <person name="McGee K."/>
            <person name="Jones D.C."/>
            <person name="Wendel J.F."/>
            <person name="Stelly D.M."/>
            <person name="Grimwood J."/>
            <person name="Schmutz J."/>
        </authorList>
    </citation>
    <scope>NUCLEOTIDE SEQUENCE [LARGE SCALE GENOMIC DNA]</scope>
    <source>
        <strain evidence="4">cv. TM-1</strain>
    </source>
</reference>
<keyword evidence="1" id="KW-0511">Multifunctional enzyme</keyword>
<dbReference type="InterPro" id="IPR041588">
    <property type="entry name" value="Integrase_H2C2"/>
</dbReference>
<dbReference type="InterPro" id="IPR043502">
    <property type="entry name" value="DNA/RNA_pol_sf"/>
</dbReference>
<dbReference type="Proteomes" id="UP000818029">
    <property type="component" value="Chromosome A01"/>
</dbReference>
<evidence type="ECO:0000256" key="1">
    <source>
        <dbReference type="ARBA" id="ARBA00023268"/>
    </source>
</evidence>
<organism evidence="4 5">
    <name type="scientific">Gossypium hirsutum</name>
    <name type="common">Upland cotton</name>
    <name type="synonym">Gossypium mexicanum</name>
    <dbReference type="NCBI Taxonomy" id="3635"/>
    <lineage>
        <taxon>Eukaryota</taxon>
        <taxon>Viridiplantae</taxon>
        <taxon>Streptophyta</taxon>
        <taxon>Embryophyta</taxon>
        <taxon>Tracheophyta</taxon>
        <taxon>Spermatophyta</taxon>
        <taxon>Magnoliopsida</taxon>
        <taxon>eudicotyledons</taxon>
        <taxon>Gunneridae</taxon>
        <taxon>Pentapetalae</taxon>
        <taxon>rosids</taxon>
        <taxon>malvids</taxon>
        <taxon>Malvales</taxon>
        <taxon>Malvaceae</taxon>
        <taxon>Malvoideae</taxon>
        <taxon>Gossypium</taxon>
    </lineage>
</organism>
<gene>
    <name evidence="5" type="primary">LOC107919077</name>
</gene>
<dbReference type="OrthoDB" id="913103at2759"/>
<evidence type="ECO:0008006" key="6">
    <source>
        <dbReference type="Google" id="ProtNLM"/>
    </source>
</evidence>
<dbReference type="PANTHER" id="PTHR37984:SF5">
    <property type="entry name" value="PROTEIN NYNRIN-LIKE"/>
    <property type="match status" value="1"/>
</dbReference>
<reference evidence="5" key="2">
    <citation type="submission" date="2025-08" db="UniProtKB">
        <authorList>
            <consortium name="RefSeq"/>
        </authorList>
    </citation>
    <scope>IDENTIFICATION</scope>
</reference>
<evidence type="ECO:0000313" key="5">
    <source>
        <dbReference type="RefSeq" id="XP_016704091.1"/>
    </source>
</evidence>
<feature type="domain" description="Integrase zinc-binding" evidence="3">
    <location>
        <begin position="270"/>
        <end position="327"/>
    </location>
</feature>
<evidence type="ECO:0000259" key="3">
    <source>
        <dbReference type="Pfam" id="PF17921"/>
    </source>
</evidence>
<dbReference type="FunFam" id="3.30.70.270:FF:000020">
    <property type="entry name" value="Transposon Tf2-6 polyprotein-like Protein"/>
    <property type="match status" value="1"/>
</dbReference>
<dbReference type="InterPro" id="IPR050951">
    <property type="entry name" value="Retrovirus_Pol_polyprotein"/>
</dbReference>
<dbReference type="GO" id="GO:0003824">
    <property type="term" value="F:catalytic activity"/>
    <property type="evidence" value="ECO:0007669"/>
    <property type="project" value="UniProtKB-KW"/>
</dbReference>
<evidence type="ECO:0000313" key="4">
    <source>
        <dbReference type="Proteomes" id="UP000818029"/>
    </source>
</evidence>
<dbReference type="Gene3D" id="3.30.70.270">
    <property type="match status" value="1"/>
</dbReference>
<dbReference type="SUPFAM" id="SSF56672">
    <property type="entry name" value="DNA/RNA polymerases"/>
    <property type="match status" value="2"/>
</dbReference>
<dbReference type="STRING" id="3635.A0A1U8KNP1"/>
<dbReference type="Pfam" id="PF17919">
    <property type="entry name" value="RT_RNaseH_2"/>
    <property type="match status" value="1"/>
</dbReference>
<dbReference type="KEGG" id="ghi:107919077"/>
<dbReference type="InterPro" id="IPR041577">
    <property type="entry name" value="RT_RNaseH_2"/>
</dbReference>
<name>A0A1U8KNP1_GOSHI</name>
<dbReference type="InterPro" id="IPR043128">
    <property type="entry name" value="Rev_trsase/Diguanyl_cyclase"/>
</dbReference>
<dbReference type="PaxDb" id="3635-A0A1U8KNP1"/>
<keyword evidence="4" id="KW-1185">Reference proteome</keyword>